<reference evidence="1 2" key="1">
    <citation type="submission" date="2015-11" db="EMBL/GenBank/DDBJ databases">
        <authorList>
            <person name="Lin W."/>
        </authorList>
    </citation>
    <scope>NUCLEOTIDE SEQUENCE [LARGE SCALE GENOMIC DNA]</scope>
    <source>
        <strain evidence="1 2">HCH-1</strain>
    </source>
</reference>
<proteinExistence type="predicted"/>
<dbReference type="PANTHER" id="PTHR23416:SF78">
    <property type="entry name" value="LIPOPOLYSACCHARIDE BIOSYNTHESIS O-ACETYL TRANSFERASE WBBJ-RELATED"/>
    <property type="match status" value="1"/>
</dbReference>
<dbReference type="EC" id="2.3.1.79" evidence="1"/>
<organism evidence="1 2">
    <name type="scientific">Candidatus Magnetominusculus xianensis</name>
    <dbReference type="NCBI Taxonomy" id="1748249"/>
    <lineage>
        <taxon>Bacteria</taxon>
        <taxon>Pseudomonadati</taxon>
        <taxon>Nitrospirota</taxon>
        <taxon>Nitrospiria</taxon>
        <taxon>Nitrospirales</taxon>
        <taxon>Nitrospiraceae</taxon>
        <taxon>Candidatus Magnetominusculus</taxon>
    </lineage>
</organism>
<dbReference type="InterPro" id="IPR011004">
    <property type="entry name" value="Trimer_LpxA-like_sf"/>
</dbReference>
<dbReference type="Pfam" id="PF00132">
    <property type="entry name" value="Hexapep"/>
    <property type="match status" value="1"/>
</dbReference>
<dbReference type="GO" id="GO:0008925">
    <property type="term" value="F:maltose O-acetyltransferase activity"/>
    <property type="evidence" value="ECO:0007669"/>
    <property type="project" value="UniProtKB-EC"/>
</dbReference>
<protein>
    <submittedName>
        <fullName evidence="1">Maltose O-acetyltransferase</fullName>
        <ecNumber evidence="1">2.3.1.79</ecNumber>
    </submittedName>
</protein>
<evidence type="ECO:0000313" key="1">
    <source>
        <dbReference type="EMBL" id="KWT87099.1"/>
    </source>
</evidence>
<dbReference type="Gene3D" id="2.160.10.10">
    <property type="entry name" value="Hexapeptide repeat proteins"/>
    <property type="match status" value="1"/>
</dbReference>
<dbReference type="SUPFAM" id="SSF51161">
    <property type="entry name" value="Trimeric LpxA-like enzymes"/>
    <property type="match status" value="2"/>
</dbReference>
<comment type="caution">
    <text evidence="1">The sequence shown here is derived from an EMBL/GenBank/DDBJ whole genome shotgun (WGS) entry which is preliminary data.</text>
</comment>
<dbReference type="Proteomes" id="UP000060487">
    <property type="component" value="Unassembled WGS sequence"/>
</dbReference>
<sequence>MFDLLALVTRKRYWRLHSLIIKGILQSYGINVGKGFYIEGTPKLKIAGKASNITIGNNVSIFGNIDIRNRENGRIIIEDDVKIDNDCRFVAANDAVLTIGKGTGIGPYCILNCGVDVTIGRDCLIAHAVHIQSSEHSLKRGELIKNQGHTYGKITIGNDVWLAANVTIMKGAEIGDGCVAGAKSLIRKGRYEEYSILAGTPARKISERQ</sequence>
<accession>A0ABR5SJY8</accession>
<dbReference type="RefSeq" id="WP_085052013.1">
    <property type="nucleotide sequence ID" value="NZ_LNQR01000053.1"/>
</dbReference>
<name>A0ABR5SJY8_9BACT</name>
<dbReference type="EMBL" id="LNQR01000053">
    <property type="protein sequence ID" value="KWT87099.1"/>
    <property type="molecule type" value="Genomic_DNA"/>
</dbReference>
<evidence type="ECO:0000313" key="2">
    <source>
        <dbReference type="Proteomes" id="UP000060487"/>
    </source>
</evidence>
<dbReference type="CDD" id="cd04647">
    <property type="entry name" value="LbH_MAT_like"/>
    <property type="match status" value="1"/>
</dbReference>
<keyword evidence="1" id="KW-0808">Transferase</keyword>
<dbReference type="InterPro" id="IPR001451">
    <property type="entry name" value="Hexapep"/>
</dbReference>
<dbReference type="PANTHER" id="PTHR23416">
    <property type="entry name" value="SIALIC ACID SYNTHASE-RELATED"/>
    <property type="match status" value="1"/>
</dbReference>
<keyword evidence="1" id="KW-0012">Acyltransferase</keyword>
<keyword evidence="2" id="KW-1185">Reference proteome</keyword>
<gene>
    <name evidence="1" type="ORF">ASN18_1388</name>
</gene>
<dbReference type="InterPro" id="IPR051159">
    <property type="entry name" value="Hexapeptide_acetyltransf"/>
</dbReference>